<dbReference type="AlphaFoldDB" id="A0A060DUU1"/>
<keyword evidence="2" id="KW-0614">Plasmid</keyword>
<protein>
    <submittedName>
        <fullName evidence="2">Uncharacterized protein</fullName>
    </submittedName>
</protein>
<evidence type="ECO:0000313" key="3">
    <source>
        <dbReference type="Proteomes" id="UP000027186"/>
    </source>
</evidence>
<evidence type="ECO:0000256" key="1">
    <source>
        <dbReference type="SAM" id="MobiDB-lite"/>
    </source>
</evidence>
<dbReference type="EMBL" id="CP007797">
    <property type="protein sequence ID" value="AIB16415.1"/>
    <property type="molecule type" value="Genomic_DNA"/>
</dbReference>
<dbReference type="Proteomes" id="UP000027186">
    <property type="component" value="Plasmid AbAZ39_p4"/>
</dbReference>
<sequence length="151" mass="14804">MPMQERETAMARGGCPLGGTPPIGRLVAGLLLLAALALFAPSVAQAHVHAGANAGPHASPHAQGHAASSAPTPAGSVWVGDADHAPPADDACAGRNGLSCGGTCPMMLSGIATTAAFPTPPLRASAPFRPAGLLPEGIGPPPALRPPRLAV</sequence>
<geneLocation type="plasmid" evidence="2 3">
    <name>AbAZ39_p4</name>
</geneLocation>
<gene>
    <name evidence="2" type="ORF">ABAZ39_31675</name>
</gene>
<evidence type="ECO:0000313" key="2">
    <source>
        <dbReference type="EMBL" id="AIB16415.1"/>
    </source>
</evidence>
<name>A0A060DUU1_9PROT</name>
<dbReference type="KEGG" id="abq:ABAZ39_31675"/>
<reference evidence="2 3" key="1">
    <citation type="journal article" date="2014" name="Genome Announc.">
        <title>Complete Genome Sequence of the Model Rhizosphere Strain Azospirillum brasilense Az39, Successfully Applied in Agriculture.</title>
        <authorList>
            <person name="Rivera D."/>
            <person name="Revale S."/>
            <person name="Molina R."/>
            <person name="Gualpa J."/>
            <person name="Puente M."/>
            <person name="Maroniche G."/>
            <person name="Paris G."/>
            <person name="Baker D."/>
            <person name="Clavijo B."/>
            <person name="McLay K."/>
            <person name="Spaepen S."/>
            <person name="Perticari A."/>
            <person name="Vazquez M."/>
            <person name="Wisniewski-Dye F."/>
            <person name="Watkins C."/>
            <person name="Martinez-Abarca F."/>
            <person name="Vanderleyden J."/>
            <person name="Cassan F."/>
        </authorList>
    </citation>
    <scope>NUCLEOTIDE SEQUENCE [LARGE SCALE GENOMIC DNA]</scope>
    <source>
        <strain evidence="2 3">Az39</strain>
        <plasmid evidence="2">AbAZ39_p4</plasmid>
    </source>
</reference>
<proteinExistence type="predicted"/>
<organism evidence="2 3">
    <name type="scientific">Azospirillum argentinense</name>
    <dbReference type="NCBI Taxonomy" id="2970906"/>
    <lineage>
        <taxon>Bacteria</taxon>
        <taxon>Pseudomonadati</taxon>
        <taxon>Pseudomonadota</taxon>
        <taxon>Alphaproteobacteria</taxon>
        <taxon>Rhodospirillales</taxon>
        <taxon>Azospirillaceae</taxon>
        <taxon>Azospirillum</taxon>
    </lineage>
</organism>
<accession>A0A060DUU1</accession>
<feature type="region of interest" description="Disordered" evidence="1">
    <location>
        <begin position="53"/>
        <end position="82"/>
    </location>
</feature>
<dbReference type="RefSeq" id="WP_040138185.1">
    <property type="nucleotide sequence ID" value="NZ_CP007797.1"/>
</dbReference>